<dbReference type="InterPro" id="IPR017946">
    <property type="entry name" value="PLC-like_Pdiesterase_TIM-brl"/>
</dbReference>
<feature type="domain" description="GP-PDE" evidence="7">
    <location>
        <begin position="14"/>
        <end position="340"/>
    </location>
</feature>
<dbReference type="PANTHER" id="PTHR43620">
    <property type="entry name" value="GLYCEROPHOSPHORYL DIESTER PHOSPHODIESTERASE"/>
    <property type="match status" value="1"/>
</dbReference>
<organism evidence="8">
    <name type="scientific">Leptolyngbya sp. NK1-12</name>
    <dbReference type="NCBI Taxonomy" id="2547451"/>
    <lineage>
        <taxon>Bacteria</taxon>
        <taxon>Bacillati</taxon>
        <taxon>Cyanobacteriota</taxon>
        <taxon>Cyanophyceae</taxon>
        <taxon>Leptolyngbyales</taxon>
        <taxon>Leptolyngbyaceae</taxon>
        <taxon>Leptolyngbya group</taxon>
        <taxon>Leptolyngbya</taxon>
    </lineage>
</organism>
<sequence length="343" mass="38444">MSLRAYPTLTGQPPTVIAHRGASGYLPEHTLAAYQLAIEQGTDFIEPDLVATLDGVLIARHEPNLLHTTNVTELTNFADRRTQVVIDGVEQEGFFCHHFTLAEIKQLRARQPHPYRDQSYNDRFEIPTLSEIIDLVQHVEATTGCKIGIYPETKHPTYFAQLGLAVEERLITTLVAQRFTAPDRVWIQSFEVTNLKDTLPSLMRVAGIQLPLVQLFGLESQQPYDFVVNHDPRTYADLLMPDRLDMFVSSYASAIGVWKRNFVLAEATVNGNERLTGEILPLVSHAHAAGLQTHVYTFRNEAIFLATTYAGDPIAEYQQFYTLGVDGVFSDFPDTARQAIAVN</sequence>
<evidence type="ECO:0000259" key="7">
    <source>
        <dbReference type="PROSITE" id="PS51704"/>
    </source>
</evidence>
<keyword evidence="5" id="KW-0378">Hydrolase</keyword>
<dbReference type="PANTHER" id="PTHR43620:SF7">
    <property type="entry name" value="GLYCEROPHOSPHODIESTER PHOSPHODIESTERASE GDPD5-RELATED"/>
    <property type="match status" value="1"/>
</dbReference>
<evidence type="ECO:0000256" key="3">
    <source>
        <dbReference type="ARBA" id="ARBA00022729"/>
    </source>
</evidence>
<evidence type="ECO:0000256" key="1">
    <source>
        <dbReference type="ARBA" id="ARBA00007277"/>
    </source>
</evidence>
<dbReference type="GO" id="GO:0042597">
    <property type="term" value="C:periplasmic space"/>
    <property type="evidence" value="ECO:0007669"/>
    <property type="project" value="TreeGrafter"/>
</dbReference>
<dbReference type="SUPFAM" id="SSF51695">
    <property type="entry name" value="PLC-like phosphodiesterases"/>
    <property type="match status" value="1"/>
</dbReference>
<keyword evidence="3" id="KW-0732">Signal</keyword>
<dbReference type="Gene3D" id="3.20.20.190">
    <property type="entry name" value="Phosphatidylinositol (PI) phosphodiesterase"/>
    <property type="match status" value="1"/>
</dbReference>
<evidence type="ECO:0000256" key="6">
    <source>
        <dbReference type="ARBA" id="ARBA00047512"/>
    </source>
</evidence>
<dbReference type="PROSITE" id="PS51704">
    <property type="entry name" value="GP_PDE"/>
    <property type="match status" value="1"/>
</dbReference>
<evidence type="ECO:0000256" key="4">
    <source>
        <dbReference type="ARBA" id="ARBA00022798"/>
    </source>
</evidence>
<accession>A0AA96WGT8</accession>
<dbReference type="GO" id="GO:0008889">
    <property type="term" value="F:glycerophosphodiester phosphodiesterase activity"/>
    <property type="evidence" value="ECO:0007669"/>
    <property type="project" value="UniProtKB-EC"/>
</dbReference>
<dbReference type="Pfam" id="PF03009">
    <property type="entry name" value="GDPD"/>
    <property type="match status" value="1"/>
</dbReference>
<proteinExistence type="inferred from homology"/>
<gene>
    <name evidence="8" type="ORF">HJG54_03760</name>
</gene>
<dbReference type="EMBL" id="CP053586">
    <property type="protein sequence ID" value="WNZ22071.1"/>
    <property type="molecule type" value="Genomic_DNA"/>
</dbReference>
<comment type="catalytic activity">
    <reaction evidence="6">
        <text>a sn-glycero-3-phosphodiester + H2O = an alcohol + sn-glycerol 3-phosphate + H(+)</text>
        <dbReference type="Rhea" id="RHEA:12969"/>
        <dbReference type="ChEBI" id="CHEBI:15377"/>
        <dbReference type="ChEBI" id="CHEBI:15378"/>
        <dbReference type="ChEBI" id="CHEBI:30879"/>
        <dbReference type="ChEBI" id="CHEBI:57597"/>
        <dbReference type="ChEBI" id="CHEBI:83408"/>
        <dbReference type="EC" id="3.1.4.46"/>
    </reaction>
</comment>
<dbReference type="AlphaFoldDB" id="A0AA96WGT8"/>
<evidence type="ECO:0000313" key="8">
    <source>
        <dbReference type="EMBL" id="WNZ22071.1"/>
    </source>
</evidence>
<keyword evidence="4" id="KW-0319">Glycerol metabolism</keyword>
<dbReference type="EC" id="3.1.4.46" evidence="2"/>
<dbReference type="InterPro" id="IPR030395">
    <property type="entry name" value="GP_PDE_dom"/>
</dbReference>
<reference evidence="8" key="1">
    <citation type="submission" date="2020-05" db="EMBL/GenBank/DDBJ databases">
        <authorList>
            <person name="Zhu T."/>
            <person name="Keshari N."/>
            <person name="Lu X."/>
        </authorList>
    </citation>
    <scope>NUCLEOTIDE SEQUENCE</scope>
    <source>
        <strain evidence="8">NK1-12</strain>
    </source>
</reference>
<dbReference type="RefSeq" id="WP_316433448.1">
    <property type="nucleotide sequence ID" value="NZ_CP053586.1"/>
</dbReference>
<comment type="similarity">
    <text evidence="1">Belongs to the glycerophosphoryl diester phosphodiesterase family.</text>
</comment>
<dbReference type="GO" id="GO:0006071">
    <property type="term" value="P:glycerol metabolic process"/>
    <property type="evidence" value="ECO:0007669"/>
    <property type="project" value="UniProtKB-KW"/>
</dbReference>
<evidence type="ECO:0000256" key="2">
    <source>
        <dbReference type="ARBA" id="ARBA00012247"/>
    </source>
</evidence>
<evidence type="ECO:0000256" key="5">
    <source>
        <dbReference type="ARBA" id="ARBA00022801"/>
    </source>
</evidence>
<protein>
    <recommendedName>
        <fullName evidence="2">glycerophosphodiester phosphodiesterase</fullName>
        <ecNumber evidence="2">3.1.4.46</ecNumber>
    </recommendedName>
</protein>
<name>A0AA96WGT8_9CYAN</name>
<dbReference type="GO" id="GO:0006629">
    <property type="term" value="P:lipid metabolic process"/>
    <property type="evidence" value="ECO:0007669"/>
    <property type="project" value="InterPro"/>
</dbReference>